<dbReference type="InterPro" id="IPR005025">
    <property type="entry name" value="FMN_Rdtase-like_dom"/>
</dbReference>
<reference evidence="3" key="1">
    <citation type="submission" date="2020-01" db="EMBL/GenBank/DDBJ databases">
        <title>Development of genomics and gene disruption for Polysphondylium violaceum indicates a role for the polyketide synthase stlB in stalk morphogenesis.</title>
        <authorList>
            <person name="Narita B."/>
            <person name="Kawabe Y."/>
            <person name="Kin K."/>
            <person name="Saito T."/>
            <person name="Gibbs R."/>
            <person name="Kuspa A."/>
            <person name="Muzny D."/>
            <person name="Queller D."/>
            <person name="Richards S."/>
            <person name="Strassman J."/>
            <person name="Sucgang R."/>
            <person name="Worley K."/>
            <person name="Schaap P."/>
        </authorList>
    </citation>
    <scope>NUCLEOTIDE SEQUENCE</scope>
    <source>
        <strain evidence="3">QSvi11</strain>
    </source>
</reference>
<dbReference type="PANTHER" id="PTHR30543:SF21">
    <property type="entry name" value="NAD(P)H-DEPENDENT FMN REDUCTASE LOT6"/>
    <property type="match status" value="1"/>
</dbReference>
<keyword evidence="1" id="KW-0732">Signal</keyword>
<keyword evidence="4" id="KW-1185">Reference proteome</keyword>
<feature type="signal peptide" evidence="1">
    <location>
        <begin position="1"/>
        <end position="20"/>
    </location>
</feature>
<dbReference type="PANTHER" id="PTHR30543">
    <property type="entry name" value="CHROMATE REDUCTASE"/>
    <property type="match status" value="1"/>
</dbReference>
<dbReference type="GO" id="GO:0005829">
    <property type="term" value="C:cytosol"/>
    <property type="evidence" value="ECO:0007669"/>
    <property type="project" value="TreeGrafter"/>
</dbReference>
<feature type="domain" description="NADPH-dependent FMN reductase-like" evidence="2">
    <location>
        <begin position="45"/>
        <end position="183"/>
    </location>
</feature>
<dbReference type="AlphaFoldDB" id="A0A8J4PWJ2"/>
<name>A0A8J4PWJ2_9MYCE</name>
<dbReference type="InterPro" id="IPR029039">
    <property type="entry name" value="Flavoprotein-like_sf"/>
</dbReference>
<comment type="caution">
    <text evidence="3">The sequence shown here is derived from an EMBL/GenBank/DDBJ whole genome shotgun (WGS) entry which is preliminary data.</text>
</comment>
<evidence type="ECO:0000313" key="4">
    <source>
        <dbReference type="Proteomes" id="UP000695562"/>
    </source>
</evidence>
<dbReference type="Proteomes" id="UP000695562">
    <property type="component" value="Unassembled WGS sequence"/>
</dbReference>
<dbReference type="GO" id="GO:0010181">
    <property type="term" value="F:FMN binding"/>
    <property type="evidence" value="ECO:0007669"/>
    <property type="project" value="TreeGrafter"/>
</dbReference>
<dbReference type="GO" id="GO:0016491">
    <property type="term" value="F:oxidoreductase activity"/>
    <property type="evidence" value="ECO:0007669"/>
    <property type="project" value="InterPro"/>
</dbReference>
<feature type="chain" id="PRO_5035150758" description="NADPH-dependent FMN reductase-like domain-containing protein" evidence="1">
    <location>
        <begin position="21"/>
        <end position="234"/>
    </location>
</feature>
<dbReference type="Gene3D" id="3.40.50.360">
    <property type="match status" value="1"/>
</dbReference>
<accession>A0A8J4PWJ2</accession>
<evidence type="ECO:0000259" key="2">
    <source>
        <dbReference type="Pfam" id="PF03358"/>
    </source>
</evidence>
<evidence type="ECO:0000256" key="1">
    <source>
        <dbReference type="SAM" id="SignalP"/>
    </source>
</evidence>
<gene>
    <name evidence="3" type="ORF">CYY_003592</name>
</gene>
<protein>
    <recommendedName>
        <fullName evidence="2">NADPH-dependent FMN reductase-like domain-containing protein</fullName>
    </recommendedName>
</protein>
<dbReference type="Pfam" id="PF03358">
    <property type="entry name" value="FMN_red"/>
    <property type="match status" value="1"/>
</dbReference>
<dbReference type="OrthoDB" id="17788at2759"/>
<proteinExistence type="predicted"/>
<dbReference type="InterPro" id="IPR050712">
    <property type="entry name" value="NAD(P)H-dep_reductase"/>
</dbReference>
<dbReference type="SUPFAM" id="SSF52218">
    <property type="entry name" value="Flavoproteins"/>
    <property type="match status" value="1"/>
</dbReference>
<organism evidence="3 4">
    <name type="scientific">Polysphondylium violaceum</name>
    <dbReference type="NCBI Taxonomy" id="133409"/>
    <lineage>
        <taxon>Eukaryota</taxon>
        <taxon>Amoebozoa</taxon>
        <taxon>Evosea</taxon>
        <taxon>Eumycetozoa</taxon>
        <taxon>Dictyostelia</taxon>
        <taxon>Dictyosteliales</taxon>
        <taxon>Dictyosteliaceae</taxon>
        <taxon>Polysphondylium</taxon>
    </lineage>
</organism>
<dbReference type="EMBL" id="AJWJ01000114">
    <property type="protein sequence ID" value="KAF2075115.1"/>
    <property type="molecule type" value="Genomic_DNA"/>
</dbReference>
<sequence length="234" mass="26401">MLKYILFLSILLTNIVIVAATNEHNSNGKNNKHTLKPEIEEIKHIQIILGSTRPGRICDQVGEYVREVMQKSSPSSFSYEIVDLRDHPLPFFDEPDVPANRKYTKPHTFEWSAKVSQAHGFVFVTPEYNGLIPGVLKNAIDFLYHEWSSKPTVIVSYANKGGTSSAANLLALTTRIHMKVVPTMPALITTNDVRDKKTNRIKNPHKAFSQHKESIKQATHQLVELVCPVECCLK</sequence>
<evidence type="ECO:0000313" key="3">
    <source>
        <dbReference type="EMBL" id="KAF2075115.1"/>
    </source>
</evidence>